<name>A0ABV2RG87_9CAUL</name>
<comment type="caution">
    <text evidence="3">The sequence shown here is derived from an EMBL/GenBank/DDBJ whole genome shotgun (WGS) entry which is preliminary data.</text>
</comment>
<dbReference type="RefSeq" id="WP_354089964.1">
    <property type="nucleotide sequence ID" value="NZ_JBEPTF010000004.1"/>
</dbReference>
<gene>
    <name evidence="3" type="ORF">ABIE19_002952</name>
</gene>
<keyword evidence="2" id="KW-1133">Transmembrane helix</keyword>
<evidence type="ECO:0008006" key="5">
    <source>
        <dbReference type="Google" id="ProtNLM"/>
    </source>
</evidence>
<feature type="transmembrane region" description="Helical" evidence="2">
    <location>
        <begin position="12"/>
        <end position="30"/>
    </location>
</feature>
<keyword evidence="2" id="KW-0812">Transmembrane</keyword>
<organism evidence="3 4">
    <name type="scientific">Brevundimonas faecalis</name>
    <dbReference type="NCBI Taxonomy" id="947378"/>
    <lineage>
        <taxon>Bacteria</taxon>
        <taxon>Pseudomonadati</taxon>
        <taxon>Pseudomonadota</taxon>
        <taxon>Alphaproteobacteria</taxon>
        <taxon>Caulobacterales</taxon>
        <taxon>Caulobacteraceae</taxon>
        <taxon>Brevundimonas</taxon>
    </lineage>
</organism>
<evidence type="ECO:0000313" key="3">
    <source>
        <dbReference type="EMBL" id="MET4685003.1"/>
    </source>
</evidence>
<reference evidence="3 4" key="1">
    <citation type="submission" date="2024-06" db="EMBL/GenBank/DDBJ databases">
        <title>Sorghum-associated microbial communities from plants grown in Nebraska, USA.</title>
        <authorList>
            <person name="Schachtman D."/>
        </authorList>
    </citation>
    <scope>NUCLEOTIDE SEQUENCE [LARGE SCALE GENOMIC DNA]</scope>
    <source>
        <strain evidence="3 4">2814</strain>
    </source>
</reference>
<dbReference type="EMBL" id="JBEPTF010000004">
    <property type="protein sequence ID" value="MET4685003.1"/>
    <property type="molecule type" value="Genomic_DNA"/>
</dbReference>
<accession>A0ABV2RG87</accession>
<protein>
    <recommendedName>
        <fullName evidence="5">Heme exporter protein D</fullName>
    </recommendedName>
</protein>
<dbReference type="Proteomes" id="UP001549313">
    <property type="component" value="Unassembled WGS sequence"/>
</dbReference>
<feature type="compositionally biased region" description="Basic and acidic residues" evidence="1">
    <location>
        <begin position="61"/>
        <end position="70"/>
    </location>
</feature>
<evidence type="ECO:0000256" key="1">
    <source>
        <dbReference type="SAM" id="MobiDB-lite"/>
    </source>
</evidence>
<keyword evidence="4" id="KW-1185">Reference proteome</keyword>
<keyword evidence="2" id="KW-0472">Membrane</keyword>
<sequence>MTLFGQTLDGEQVFGLISLLCMLGLWLVVLKRERGYARWFRQWEADRKARRDAENALTGEKNGDRRGPWG</sequence>
<proteinExistence type="predicted"/>
<feature type="region of interest" description="Disordered" evidence="1">
    <location>
        <begin position="46"/>
        <end position="70"/>
    </location>
</feature>
<evidence type="ECO:0000256" key="2">
    <source>
        <dbReference type="SAM" id="Phobius"/>
    </source>
</evidence>
<evidence type="ECO:0000313" key="4">
    <source>
        <dbReference type="Proteomes" id="UP001549313"/>
    </source>
</evidence>